<proteinExistence type="predicted"/>
<reference evidence="3 4" key="1">
    <citation type="submission" date="2018-04" db="EMBL/GenBank/DDBJ databases">
        <title>The genome of golden apple snail Pomacea canaliculata provides insight into stress tolerance and invasive adaptation.</title>
        <authorList>
            <person name="Liu C."/>
            <person name="Liu B."/>
            <person name="Ren Y."/>
            <person name="Zhang Y."/>
            <person name="Wang H."/>
            <person name="Li S."/>
            <person name="Jiang F."/>
            <person name="Yin L."/>
            <person name="Zhang G."/>
            <person name="Qian W."/>
            <person name="Fan W."/>
        </authorList>
    </citation>
    <scope>NUCLEOTIDE SEQUENCE [LARGE SCALE GENOMIC DNA]</scope>
    <source>
        <strain evidence="3">SZHN2017</strain>
        <tissue evidence="3">Muscle</tissue>
    </source>
</reference>
<evidence type="ECO:0000256" key="2">
    <source>
        <dbReference type="SAM" id="Phobius"/>
    </source>
</evidence>
<keyword evidence="2" id="KW-0472">Membrane</keyword>
<sequence length="691" mass="77981">MVTGTCKAAKTMLKENNSQKHNSSKPWTSGEGQDLECYARLSSTDLYVLTCTNPEADIHEVSLSFSFKIPDCNLAKLKETQSVMVDFNGRNDSIKNYHSEHPTCRTFNYTGATFEERDVKNFPPVQYDCMAIGLRYGYPHTYYFLALTTLPSGHMLNYTIVFEAKQSSYDLVMDSKTKTLRLLAAAWLSPQAIHVVFVPLKEVTLYRVDLKSGQWNASKNVMTAEAKMEKIISGASAVQVTVTPISMQSLFKCKWCMLKHQRYLASGRQQLSWTTTTEKIARKNFERGPLHLHLCFSGIIISTLIIFLLWRRRKGPKQAIFVIGERETTRNITGVLEKYAKLTWVEELSLRDVPKHLSYLNHITRFRWPLEKRSMENFLKQTPSWDEDDEADSVIYPLTVPDTDTAPDSTILWENDEWCDDIEPPISTSNNETPRNSLDSQTFVKTPLSLEAMRGSIFPSFLNGARFGNIDRHTENVQTYHSITPEDSQYLAGLECGHMLPAISRQNGLQHQVYHTSVGSCVRNWGQIDNGFRGSSGQRPQHETPHRHLIRDVHNSSNQSADSGIVHSSGSRQVYVDDSRMPSARESSGTRFFQDLDSGPRIQTRSEDCGIYASDSHSAEINPLYAEQSRKSGPGIPDDVTAQRKNPHHSGGLSAEGNADRWQLSRGCRSPVQHSDESLVNLDSGQFSCNS</sequence>
<dbReference type="EMBL" id="PZQS01000009">
    <property type="protein sequence ID" value="PVD24554.1"/>
    <property type="molecule type" value="Genomic_DNA"/>
</dbReference>
<name>A0A2T7NTS2_POMCA</name>
<feature type="region of interest" description="Disordered" evidence="1">
    <location>
        <begin position="627"/>
        <end position="691"/>
    </location>
</feature>
<keyword evidence="4" id="KW-1185">Reference proteome</keyword>
<accession>A0A2T7NTS2</accession>
<protein>
    <submittedName>
        <fullName evidence="3">Uncharacterized protein</fullName>
    </submittedName>
</protein>
<evidence type="ECO:0000313" key="3">
    <source>
        <dbReference type="EMBL" id="PVD24554.1"/>
    </source>
</evidence>
<feature type="region of interest" description="Disordered" evidence="1">
    <location>
        <begin position="579"/>
        <end position="604"/>
    </location>
</feature>
<evidence type="ECO:0000256" key="1">
    <source>
        <dbReference type="SAM" id="MobiDB-lite"/>
    </source>
</evidence>
<feature type="region of interest" description="Disordered" evidence="1">
    <location>
        <begin position="555"/>
        <end position="574"/>
    </location>
</feature>
<organism evidence="3 4">
    <name type="scientific">Pomacea canaliculata</name>
    <name type="common">Golden apple snail</name>
    <dbReference type="NCBI Taxonomy" id="400727"/>
    <lineage>
        <taxon>Eukaryota</taxon>
        <taxon>Metazoa</taxon>
        <taxon>Spiralia</taxon>
        <taxon>Lophotrochozoa</taxon>
        <taxon>Mollusca</taxon>
        <taxon>Gastropoda</taxon>
        <taxon>Caenogastropoda</taxon>
        <taxon>Architaenioglossa</taxon>
        <taxon>Ampullarioidea</taxon>
        <taxon>Ampullariidae</taxon>
        <taxon>Pomacea</taxon>
    </lineage>
</organism>
<feature type="transmembrane region" description="Helical" evidence="2">
    <location>
        <begin position="290"/>
        <end position="310"/>
    </location>
</feature>
<feature type="compositionally biased region" description="Polar residues" evidence="1">
    <location>
        <begin position="555"/>
        <end position="572"/>
    </location>
</feature>
<gene>
    <name evidence="3" type="ORF">C0Q70_15037</name>
</gene>
<comment type="caution">
    <text evidence="3">The sequence shown here is derived from an EMBL/GenBank/DDBJ whole genome shotgun (WGS) entry which is preliminary data.</text>
</comment>
<evidence type="ECO:0000313" key="4">
    <source>
        <dbReference type="Proteomes" id="UP000245119"/>
    </source>
</evidence>
<keyword evidence="2" id="KW-1133">Transmembrane helix</keyword>
<feature type="compositionally biased region" description="Polar residues" evidence="1">
    <location>
        <begin position="681"/>
        <end position="691"/>
    </location>
</feature>
<dbReference type="Proteomes" id="UP000245119">
    <property type="component" value="Linkage Group LG9"/>
</dbReference>
<dbReference type="AlphaFoldDB" id="A0A2T7NTS2"/>
<keyword evidence="2" id="KW-0812">Transmembrane</keyword>